<protein>
    <submittedName>
        <fullName evidence="1">Uncharacterized protein</fullName>
    </submittedName>
</protein>
<dbReference type="Proteomes" id="UP001054945">
    <property type="component" value="Unassembled WGS sequence"/>
</dbReference>
<accession>A0AAV4R1W7</accession>
<dbReference type="AlphaFoldDB" id="A0AAV4R1W7"/>
<name>A0AAV4R1W7_CAEEX</name>
<keyword evidence="2" id="KW-1185">Reference proteome</keyword>
<organism evidence="1 2">
    <name type="scientific">Caerostris extrusa</name>
    <name type="common">Bark spider</name>
    <name type="synonym">Caerostris bankana</name>
    <dbReference type="NCBI Taxonomy" id="172846"/>
    <lineage>
        <taxon>Eukaryota</taxon>
        <taxon>Metazoa</taxon>
        <taxon>Ecdysozoa</taxon>
        <taxon>Arthropoda</taxon>
        <taxon>Chelicerata</taxon>
        <taxon>Arachnida</taxon>
        <taxon>Araneae</taxon>
        <taxon>Araneomorphae</taxon>
        <taxon>Entelegynae</taxon>
        <taxon>Araneoidea</taxon>
        <taxon>Araneidae</taxon>
        <taxon>Caerostris</taxon>
    </lineage>
</organism>
<dbReference type="EMBL" id="BPLR01007070">
    <property type="protein sequence ID" value="GIY14357.1"/>
    <property type="molecule type" value="Genomic_DNA"/>
</dbReference>
<sequence length="79" mass="9072">MSRKLRAPQLFRSPTLRKMKGTLFRERVVRGSPVLLGFRCLQTQSSHNTNLSSAGENPDFNPKMSPLLKLREGMCRIQR</sequence>
<comment type="caution">
    <text evidence="1">The sequence shown here is derived from an EMBL/GenBank/DDBJ whole genome shotgun (WGS) entry which is preliminary data.</text>
</comment>
<evidence type="ECO:0000313" key="1">
    <source>
        <dbReference type="EMBL" id="GIY14357.1"/>
    </source>
</evidence>
<gene>
    <name evidence="1" type="ORF">CEXT_65681</name>
</gene>
<reference evidence="1 2" key="1">
    <citation type="submission" date="2021-06" db="EMBL/GenBank/DDBJ databases">
        <title>Caerostris extrusa draft genome.</title>
        <authorList>
            <person name="Kono N."/>
            <person name="Arakawa K."/>
        </authorList>
    </citation>
    <scope>NUCLEOTIDE SEQUENCE [LARGE SCALE GENOMIC DNA]</scope>
</reference>
<proteinExistence type="predicted"/>
<evidence type="ECO:0000313" key="2">
    <source>
        <dbReference type="Proteomes" id="UP001054945"/>
    </source>
</evidence>